<proteinExistence type="predicted"/>
<evidence type="ECO:0000256" key="1">
    <source>
        <dbReference type="ARBA" id="ARBA00004370"/>
    </source>
</evidence>
<feature type="transmembrane region" description="Helical" evidence="9">
    <location>
        <begin position="1155"/>
        <end position="1177"/>
    </location>
</feature>
<organism evidence="11 12">
    <name type="scientific">Vitrella brassicaformis (strain CCMP3155)</name>
    <dbReference type="NCBI Taxonomy" id="1169540"/>
    <lineage>
        <taxon>Eukaryota</taxon>
        <taxon>Sar</taxon>
        <taxon>Alveolata</taxon>
        <taxon>Colpodellida</taxon>
        <taxon>Vitrellaceae</taxon>
        <taxon>Vitrella</taxon>
    </lineage>
</organism>
<evidence type="ECO:0000313" key="11">
    <source>
        <dbReference type="EMBL" id="CEM31599.1"/>
    </source>
</evidence>
<evidence type="ECO:0000256" key="8">
    <source>
        <dbReference type="SAM" id="MobiDB-lite"/>
    </source>
</evidence>
<feature type="compositionally biased region" description="Pro residues" evidence="8">
    <location>
        <begin position="617"/>
        <end position="636"/>
    </location>
</feature>
<evidence type="ECO:0000256" key="5">
    <source>
        <dbReference type="ARBA" id="ARBA00022989"/>
    </source>
</evidence>
<gene>
    <name evidence="11" type="ORF">Vbra_6329</name>
</gene>
<keyword evidence="4" id="KW-0677">Repeat</keyword>
<dbReference type="PANTHER" id="PTHR46130:SF3">
    <property type="entry name" value="CHROMOSOME UNDETERMINED SCAFFOLD_33, WHOLE GENOME SHOTGUN SEQUENCE"/>
    <property type="match status" value="1"/>
</dbReference>
<evidence type="ECO:0000256" key="9">
    <source>
        <dbReference type="SAM" id="Phobius"/>
    </source>
</evidence>
<dbReference type="Pfam" id="PF14295">
    <property type="entry name" value="PAN_4"/>
    <property type="match status" value="2"/>
</dbReference>
<feature type="compositionally biased region" description="Low complexity" evidence="8">
    <location>
        <begin position="637"/>
        <end position="662"/>
    </location>
</feature>
<dbReference type="PhylomeDB" id="A0A0G4GN70"/>
<sequence>MYVSLEPPSVQVLMPSVFPADAEANYFEVTIRFSEDISGLAFNNFTNLTSWQTLGGVNGVIVFVSQPTNREIVEWIWPIQKGRVTIQVPGNVFSRNYGNLDHNNPSNTLIVYHGCGMLWGEGLTHSTIEDTNAESWWHCSRLCLENPSCESFTFDARNGQPGGGSVPAPCRLYDQAELSGSVNPAQVSSARACSVNADVKAPEMMIVRRGDTSALPLPGGSVPNFYNHPNYIHLFAEIHFTEPVKHIDPSDLDIHCTNCTFDGGLGWVHLAPLHQENVTWPLWSDKWGVEIRLDELPPGFTTAKVVIGLDPSHNVADFSGNLVSNTPATIEFIVQPGCDTFKQYNGEVLFSGNLFNWHGAPGFTYNECAAACRNTPECRGFSFHNAGSCFLKWGADPAPDGWNQFPDGNYDSGIRDCACAANCLDIEPEAKCGDYIVTGSETCDDGNDMGGDGCSATCQTESGYTCPTPGEICEPLCGDGLVIGGEQCDDGNTAVGDGCDDNCLLEVGWVCSTPGFPCDPICGDGQLKGSEQCDDGNTAAGDGCSDTCQIESGYTCPTPSASCVPVCGDGLLVGGEECDDGNTAAGDGCSDTCQIEAGYTCPTPGSPCFLITTAPPTTAPPPPVTTAPPPPPPTTLPPSTTAQPPPATTAAPTTGPVTTAPPTTVPQPGIPTTEPPMAPTTGAPPVLVPPVDVDDITDDLDNLKNPDAVDISDAEDTIGSLVGGEGEEPPTPPPVDSPEDFSSRLLKTINVAKVARKEDMAGLAKPNSTQEETKAQRNAVVKALMRNLQKAAIDRSTKLSDVSSSPAEVLLSAVTLATTVEVADETENDDMDTAEAGVATFKALAAVSADTISQPDDTLADAVKELQGLQYYLDGAAGLLRQLNRTAKADGHLRRLTPAANGTYHTLSSDIIGTTAQLADSLATRAAAHPNGTAEVVGAKTRLRVARTDTASGATLTMKETSVAVDMPSLPSIPPAVCADGGGLRESVQMTFWADDPYAYAAQEEVPMANLTANDTLRNAAQGTLAVSARQCGSDLQLTAGDGQQRPFRLFIPRPSADSVPAAGNASVNGTERAYDVHVVCGFWNASTHQWDTQGCHVNLALSNETTLCCECTHLTEFSSLFRSVIVDSHIAGVVGGAGDSLARMADITAWTQNIAAFFVSIMIAIHTTCLILSVYFDCKHPITDEILLDIWMTDPLLE</sequence>
<feature type="region of interest" description="Disordered" evidence="8">
    <location>
        <begin position="704"/>
        <end position="741"/>
    </location>
</feature>
<reference evidence="11 12" key="1">
    <citation type="submission" date="2014-11" db="EMBL/GenBank/DDBJ databases">
        <authorList>
            <person name="Zhu J."/>
            <person name="Qi W."/>
            <person name="Song R."/>
        </authorList>
    </citation>
    <scope>NUCLEOTIDE SEQUENCE [LARGE SCALE GENOMIC DNA]</scope>
</reference>
<dbReference type="GO" id="GO:0005615">
    <property type="term" value="C:extracellular space"/>
    <property type="evidence" value="ECO:0007669"/>
    <property type="project" value="TreeGrafter"/>
</dbReference>
<protein>
    <recommendedName>
        <fullName evidence="10">Apple domain-containing protein</fullName>
    </recommendedName>
</protein>
<dbReference type="Pfam" id="PF13948">
    <property type="entry name" value="DUF4215"/>
    <property type="match status" value="3"/>
</dbReference>
<evidence type="ECO:0000256" key="6">
    <source>
        <dbReference type="ARBA" id="ARBA00023136"/>
    </source>
</evidence>
<dbReference type="Pfam" id="PF01825">
    <property type="entry name" value="GPS"/>
    <property type="match status" value="1"/>
</dbReference>
<dbReference type="GO" id="GO:0007166">
    <property type="term" value="P:cell surface receptor signaling pathway"/>
    <property type="evidence" value="ECO:0007669"/>
    <property type="project" value="TreeGrafter"/>
</dbReference>
<dbReference type="InterPro" id="IPR000203">
    <property type="entry name" value="GPS"/>
</dbReference>
<evidence type="ECO:0000256" key="3">
    <source>
        <dbReference type="ARBA" id="ARBA00022729"/>
    </source>
</evidence>
<dbReference type="GO" id="GO:0016020">
    <property type="term" value="C:membrane"/>
    <property type="evidence" value="ECO:0007669"/>
    <property type="project" value="UniProtKB-SubCell"/>
</dbReference>
<accession>A0A0G4GN70</accession>
<feature type="domain" description="Apple" evidence="10">
    <location>
        <begin position="338"/>
        <end position="417"/>
    </location>
</feature>
<dbReference type="InterPro" id="IPR043543">
    <property type="entry name" value="PAPPA/PAPPA2"/>
</dbReference>
<dbReference type="EMBL" id="CDMY01000728">
    <property type="protein sequence ID" value="CEM31599.1"/>
    <property type="molecule type" value="Genomic_DNA"/>
</dbReference>
<dbReference type="GO" id="GO:0004222">
    <property type="term" value="F:metalloendopeptidase activity"/>
    <property type="evidence" value="ECO:0007669"/>
    <property type="project" value="TreeGrafter"/>
</dbReference>
<comment type="subcellular location">
    <subcellularLocation>
        <location evidence="1">Membrane</location>
    </subcellularLocation>
</comment>
<dbReference type="InterPro" id="IPR011936">
    <property type="entry name" value="Myxo_disulph_rpt"/>
</dbReference>
<dbReference type="PANTHER" id="PTHR46130">
    <property type="entry name" value="LAMGL DOMAIN-CONTAINING PROTEIN"/>
    <property type="match status" value="1"/>
</dbReference>
<name>A0A0G4GN70_VITBC</name>
<dbReference type="Gene3D" id="3.50.4.10">
    <property type="entry name" value="Hepatocyte Growth Factor"/>
    <property type="match status" value="2"/>
</dbReference>
<evidence type="ECO:0000256" key="4">
    <source>
        <dbReference type="ARBA" id="ARBA00022737"/>
    </source>
</evidence>
<dbReference type="GO" id="GO:0006508">
    <property type="term" value="P:proteolysis"/>
    <property type="evidence" value="ECO:0007669"/>
    <property type="project" value="TreeGrafter"/>
</dbReference>
<dbReference type="SMART" id="SM00473">
    <property type="entry name" value="PAN_AP"/>
    <property type="match status" value="1"/>
</dbReference>
<dbReference type="PROSITE" id="PS50948">
    <property type="entry name" value="PAN"/>
    <property type="match status" value="2"/>
</dbReference>
<dbReference type="InterPro" id="IPR046338">
    <property type="entry name" value="GAIN_dom_sf"/>
</dbReference>
<feature type="region of interest" description="Disordered" evidence="8">
    <location>
        <begin position="612"/>
        <end position="687"/>
    </location>
</feature>
<dbReference type="InParanoid" id="A0A0G4GN70"/>
<keyword evidence="5 9" id="KW-1133">Transmembrane helix</keyword>
<dbReference type="VEuPathDB" id="CryptoDB:Vbra_6329"/>
<feature type="domain" description="Apple" evidence="10">
    <location>
        <begin position="115"/>
        <end position="193"/>
    </location>
</feature>
<dbReference type="NCBIfam" id="TIGR02232">
    <property type="entry name" value="myxo_disulf_rpt"/>
    <property type="match status" value="4"/>
</dbReference>
<evidence type="ECO:0000256" key="7">
    <source>
        <dbReference type="ARBA" id="ARBA00023157"/>
    </source>
</evidence>
<keyword evidence="7" id="KW-1015">Disulfide bond</keyword>
<evidence type="ECO:0000259" key="10">
    <source>
        <dbReference type="PROSITE" id="PS50948"/>
    </source>
</evidence>
<dbReference type="Proteomes" id="UP000041254">
    <property type="component" value="Unassembled WGS sequence"/>
</dbReference>
<dbReference type="OrthoDB" id="409374at2759"/>
<evidence type="ECO:0000313" key="12">
    <source>
        <dbReference type="Proteomes" id="UP000041254"/>
    </source>
</evidence>
<keyword evidence="3" id="KW-0732">Signal</keyword>
<dbReference type="Gene3D" id="2.60.220.50">
    <property type="match status" value="1"/>
</dbReference>
<keyword evidence="2 9" id="KW-0812">Transmembrane</keyword>
<feature type="compositionally biased region" description="Pro residues" evidence="8">
    <location>
        <begin position="663"/>
        <end position="678"/>
    </location>
</feature>
<keyword evidence="12" id="KW-1185">Reference proteome</keyword>
<dbReference type="InterPro" id="IPR003609">
    <property type="entry name" value="Pan_app"/>
</dbReference>
<dbReference type="AlphaFoldDB" id="A0A0G4GN70"/>
<keyword evidence="6 9" id="KW-0472">Membrane</keyword>
<evidence type="ECO:0000256" key="2">
    <source>
        <dbReference type="ARBA" id="ARBA00022692"/>
    </source>
</evidence>